<evidence type="ECO:0000313" key="2">
    <source>
        <dbReference type="Proteomes" id="UP001223520"/>
    </source>
</evidence>
<evidence type="ECO:0000313" key="1">
    <source>
        <dbReference type="EMBL" id="WGV23319.1"/>
    </source>
</evidence>
<dbReference type="AlphaFoldDB" id="A0AAJ6NMY8"/>
<keyword evidence="2" id="KW-1185">Reference proteome</keyword>
<organism evidence="1 2">
    <name type="scientific">Halotia branconii CENA392</name>
    <dbReference type="NCBI Taxonomy" id="1539056"/>
    <lineage>
        <taxon>Bacteria</taxon>
        <taxon>Bacillati</taxon>
        <taxon>Cyanobacteriota</taxon>
        <taxon>Cyanophyceae</taxon>
        <taxon>Nostocales</taxon>
        <taxon>Nodulariaceae</taxon>
        <taxon>Halotia</taxon>
    </lineage>
</organism>
<dbReference type="Proteomes" id="UP001223520">
    <property type="component" value="Chromosome"/>
</dbReference>
<name>A0AAJ6NMY8_9CYAN</name>
<reference evidence="1 2" key="1">
    <citation type="journal article" date="2023" name="Limnol Oceanogr Lett">
        <title>Environmental adaptations by the intertidal Antarctic cyanobacterium Halotia branconii CENA392 as revealed using long-read genome sequencing.</title>
        <authorList>
            <person name="Dextro R.B."/>
            <person name="Delbaje E."/>
            <person name="Freitas P.N.N."/>
            <person name="Geraldes V."/>
            <person name="Pinto E."/>
            <person name="Long P.F."/>
            <person name="Fiore M.F."/>
        </authorList>
    </citation>
    <scope>NUCLEOTIDE SEQUENCE [LARGE SCALE GENOMIC DNA]</scope>
    <source>
        <strain evidence="1 2">CENA392</strain>
    </source>
</reference>
<proteinExistence type="predicted"/>
<gene>
    <name evidence="1" type="ORF">QI031_15950</name>
</gene>
<dbReference type="EMBL" id="CP124543">
    <property type="protein sequence ID" value="WGV23319.1"/>
    <property type="molecule type" value="Genomic_DNA"/>
</dbReference>
<protein>
    <submittedName>
        <fullName evidence="1">Uncharacterized protein</fullName>
    </submittedName>
</protein>
<dbReference type="KEGG" id="hbq:QI031_15950"/>
<dbReference type="RefSeq" id="WP_281480644.1">
    <property type="nucleotide sequence ID" value="NZ_CP124543.1"/>
</dbReference>
<accession>A0AAJ6NMY8</accession>
<sequence>MNTHASITNNQISVSYYDKLLLTPEENDTVEAFTGDRKIMLIAKCFFNRHIAK</sequence>